<accession>A0A2K3DNH6</accession>
<dbReference type="PANTHER" id="PTHR21228:SF40">
    <property type="entry name" value="LD45607P"/>
    <property type="match status" value="1"/>
</dbReference>
<dbReference type="OMA" id="SMAKLLW"/>
<dbReference type="InParanoid" id="A0A2K3DNH6"/>
<name>A0A2K3DNH6_CHLRE</name>
<gene>
    <name evidence="2" type="ORF">CHLRE_06g272450v5</name>
</gene>
<protein>
    <recommendedName>
        <fullName evidence="4">FAST kinase leucine-rich domain-containing protein</fullName>
    </recommendedName>
</protein>
<evidence type="ECO:0000256" key="1">
    <source>
        <dbReference type="SAM" id="MobiDB-lite"/>
    </source>
</evidence>
<proteinExistence type="predicted"/>
<dbReference type="RefSeq" id="XP_042923672.1">
    <property type="nucleotide sequence ID" value="XM_043062966.1"/>
</dbReference>
<dbReference type="KEGG" id="cre:CHLRE_06g272450v5"/>
<evidence type="ECO:0008006" key="4">
    <source>
        <dbReference type="Google" id="ProtNLM"/>
    </source>
</evidence>
<feature type="region of interest" description="Disordered" evidence="1">
    <location>
        <begin position="924"/>
        <end position="947"/>
    </location>
</feature>
<dbReference type="EMBL" id="CM008967">
    <property type="protein sequence ID" value="PNW82068.1"/>
    <property type="molecule type" value="Genomic_DNA"/>
</dbReference>
<feature type="region of interest" description="Disordered" evidence="1">
    <location>
        <begin position="599"/>
        <end position="641"/>
    </location>
</feature>
<evidence type="ECO:0000313" key="2">
    <source>
        <dbReference type="EMBL" id="PNW82068.1"/>
    </source>
</evidence>
<dbReference type="GO" id="GO:0009507">
    <property type="term" value="C:chloroplast"/>
    <property type="evidence" value="ECO:0007669"/>
    <property type="project" value="GOC"/>
</dbReference>
<feature type="region of interest" description="Disordered" evidence="1">
    <location>
        <begin position="1103"/>
        <end position="1153"/>
    </location>
</feature>
<feature type="compositionally biased region" description="Low complexity" evidence="1">
    <location>
        <begin position="933"/>
        <end position="942"/>
    </location>
</feature>
<dbReference type="GeneID" id="5721812"/>
<dbReference type="GO" id="GO:0035770">
    <property type="term" value="C:ribonucleoprotein granule"/>
    <property type="evidence" value="ECO:0000318"/>
    <property type="project" value="GO_Central"/>
</dbReference>
<evidence type="ECO:0000313" key="3">
    <source>
        <dbReference type="Proteomes" id="UP000006906"/>
    </source>
</evidence>
<dbReference type="ExpressionAtlas" id="A0A2K3DNH6">
    <property type="expression patterns" value="baseline and differential"/>
</dbReference>
<feature type="region of interest" description="Disordered" evidence="1">
    <location>
        <begin position="320"/>
        <end position="367"/>
    </location>
</feature>
<dbReference type="Gramene" id="PNW82068">
    <property type="protein sequence ID" value="PNW82068"/>
    <property type="gene ID" value="CHLRE_06g272450v5"/>
</dbReference>
<dbReference type="OrthoDB" id="2019031at2759"/>
<feature type="compositionally biased region" description="Low complexity" evidence="1">
    <location>
        <begin position="230"/>
        <end position="247"/>
    </location>
</feature>
<keyword evidence="3" id="KW-1185">Reference proteome</keyword>
<reference evidence="2 3" key="1">
    <citation type="journal article" date="2007" name="Science">
        <title>The Chlamydomonas genome reveals the evolution of key animal and plant functions.</title>
        <authorList>
            <person name="Merchant S.S."/>
            <person name="Prochnik S.E."/>
            <person name="Vallon O."/>
            <person name="Harris E.H."/>
            <person name="Karpowicz S.J."/>
            <person name="Witman G.B."/>
            <person name="Terry A."/>
            <person name="Salamov A."/>
            <person name="Fritz-Laylin L.K."/>
            <person name="Marechal-Drouard L."/>
            <person name="Marshall W.F."/>
            <person name="Qu L.H."/>
            <person name="Nelson D.R."/>
            <person name="Sanderfoot A.A."/>
            <person name="Spalding M.H."/>
            <person name="Kapitonov V.V."/>
            <person name="Ren Q."/>
            <person name="Ferris P."/>
            <person name="Lindquist E."/>
            <person name="Shapiro H."/>
            <person name="Lucas S.M."/>
            <person name="Grimwood J."/>
            <person name="Schmutz J."/>
            <person name="Cardol P."/>
            <person name="Cerutti H."/>
            <person name="Chanfreau G."/>
            <person name="Chen C.L."/>
            <person name="Cognat V."/>
            <person name="Croft M.T."/>
            <person name="Dent R."/>
            <person name="Dutcher S."/>
            <person name="Fernandez E."/>
            <person name="Fukuzawa H."/>
            <person name="Gonzalez-Ballester D."/>
            <person name="Gonzalez-Halphen D."/>
            <person name="Hallmann A."/>
            <person name="Hanikenne M."/>
            <person name="Hippler M."/>
            <person name="Inwood W."/>
            <person name="Jabbari K."/>
            <person name="Kalanon M."/>
            <person name="Kuras R."/>
            <person name="Lefebvre P.A."/>
            <person name="Lemaire S.D."/>
            <person name="Lobanov A.V."/>
            <person name="Lohr M."/>
            <person name="Manuell A."/>
            <person name="Meier I."/>
            <person name="Mets L."/>
            <person name="Mittag M."/>
            <person name="Mittelmeier T."/>
            <person name="Moroney J.V."/>
            <person name="Moseley J."/>
            <person name="Napoli C."/>
            <person name="Nedelcu A.M."/>
            <person name="Niyogi K."/>
            <person name="Novoselov S.V."/>
            <person name="Paulsen I.T."/>
            <person name="Pazour G."/>
            <person name="Purton S."/>
            <person name="Ral J.P."/>
            <person name="Riano-Pachon D.M."/>
            <person name="Riekhof W."/>
            <person name="Rymarquis L."/>
            <person name="Schroda M."/>
            <person name="Stern D."/>
            <person name="Umen J."/>
            <person name="Willows R."/>
            <person name="Wilson N."/>
            <person name="Zimmer S.L."/>
            <person name="Allmer J."/>
            <person name="Balk J."/>
            <person name="Bisova K."/>
            <person name="Chen C.J."/>
            <person name="Elias M."/>
            <person name="Gendler K."/>
            <person name="Hauser C."/>
            <person name="Lamb M.R."/>
            <person name="Ledford H."/>
            <person name="Long J.C."/>
            <person name="Minagawa J."/>
            <person name="Page M.D."/>
            <person name="Pan J."/>
            <person name="Pootakham W."/>
            <person name="Roje S."/>
            <person name="Rose A."/>
            <person name="Stahlberg E."/>
            <person name="Terauchi A.M."/>
            <person name="Yang P."/>
            <person name="Ball S."/>
            <person name="Bowler C."/>
            <person name="Dieckmann C.L."/>
            <person name="Gladyshev V.N."/>
            <person name="Green P."/>
            <person name="Jorgensen R."/>
            <person name="Mayfield S."/>
            <person name="Mueller-Roeber B."/>
            <person name="Rajamani S."/>
            <person name="Sayre R.T."/>
            <person name="Brokstein P."/>
            <person name="Dubchak I."/>
            <person name="Goodstein D."/>
            <person name="Hornick L."/>
            <person name="Huang Y.W."/>
            <person name="Jhaveri J."/>
            <person name="Luo Y."/>
            <person name="Martinez D."/>
            <person name="Ngau W.C."/>
            <person name="Otillar B."/>
            <person name="Poliakov A."/>
            <person name="Porter A."/>
            <person name="Szajkowski L."/>
            <person name="Werner G."/>
            <person name="Zhou K."/>
            <person name="Grigoriev I.V."/>
            <person name="Rokhsar D.S."/>
            <person name="Grossman A.R."/>
        </authorList>
    </citation>
    <scope>NUCLEOTIDE SEQUENCE [LARGE SCALE GENOMIC DNA]</scope>
    <source>
        <strain evidence="3">CC-503</strain>
    </source>
</reference>
<feature type="region of interest" description="Disordered" evidence="1">
    <location>
        <begin position="91"/>
        <end position="148"/>
    </location>
</feature>
<dbReference type="PANTHER" id="PTHR21228">
    <property type="entry name" value="FAST LEU-RICH DOMAIN-CONTAINING"/>
    <property type="match status" value="1"/>
</dbReference>
<feature type="compositionally biased region" description="Low complexity" evidence="1">
    <location>
        <begin position="1004"/>
        <end position="1024"/>
    </location>
</feature>
<feature type="compositionally biased region" description="Polar residues" evidence="1">
    <location>
        <begin position="99"/>
        <end position="111"/>
    </location>
</feature>
<sequence>MWKEGLSSSSLRGCARNAIYARAQLAKPKLDGRSAEPASAHANHSWPPSAGIQVSLQHLPARTQEPQHAIAVERASVASADPTLAAQPLNEEFERPAGSRSSADCAPSTSARGYAGGSKQPRGSFRRGVDSAGGNSRDAAALTRRITHSKTTSELHDVVTRHKSQFNSIHTAAAIVKLAKLTAGEPEQPHHQQQHQRHQRHHRQAQAGLHEVVGNGHLQAAAPVAGAAADGQLGSSSADASGADPAAFGTPGSRNQGQLFRSRHTPSRGAAAAAAADDARLRESLLEELSEAFLAHAQQQQYPSARQFANVVWALGSMRIRSPRQRPDTPPASSPSASSLEPQPQPGTSTTLQAIAGEPQPQPSSMLQLGPLLSVTAAQLLSGNGSRLTSALPQELSNLALGLAKLGYREVPLWAAIIAAGKARLPAFKPQELHNLAWAVAAASQDRSMISAAVQAALPQLGAFTPSGLSNLLWACATAQCHVEELFDGAAAALLRVPPAQLNSQDVANTAWAFAKVQHPHPGLMRHLGGLVLRAATGRDAVAGSGATDAEAGTAAGAGAMQGPEAGTGRGLRGVATQELVNVLWAFASMPPQGLGLPDAAAGGVPAQGRGSTWGGVNASSSSGASTSSSNTSGGGGGGSTAGLTTQLLAALLPEVVRRRDLTPQGASNALWAAGRLQPCPVPPDALADALRAASTRAASMSDQELANALWAAGELRGAGHYVPPAAVAPLFAAACCPSRLEATPAAGVAQLVSAAVKLRLVGSQHMDALAKRVMRGLGSLGPQELCVLAAAVAEAVHVAAYCNPILLNGLANAAVAQVDRLDPQGLSTLLWAFARAGKHYHGPLTTTICRVAAPRLREFSDLELSNLVWALAVLKCQDRQLLVRAARVLVGRVRLRRQRQQAAAAGAAGLAAMQQQRRYWSGQMADGSMPPQQMQTQQQQRAEAEAQRRLGLGLRQGPGQDAGGPVRIRLDAPAAASASGWRRAGSDGGVNAAAQPHPPESPSPAAAHLGSNGNGTAPAASGSAPIGSAFVSTATAGSATSSMDEGSLPDDRPLLRRLPSLHHHDETHVMLQARRPHPRDASAVAAAAAAAGAVAAASGSAAGGGRGLQSCDGSDVPAAVPTVRRRRLTDSLSDGEDPEGGSAGLGAGGAAPTAQGHAKSMAKLLWGFAKCNLYNQALYRLLVQELRPLMHLLTPHEVVQVLWSVAYHSHSCPELLDAAAPAIASRLGRFCPWDASVVAWAYAKLDHPHRDLFESLQHHALRYGSRYKEPCLLRLVWACAQLQLHVREPLLAQLHALRTGRSRAASSYDGADGEPPPPSDAGRMEPEWW</sequence>
<dbReference type="Proteomes" id="UP000006906">
    <property type="component" value="Chromosome 6"/>
</dbReference>
<feature type="region of interest" description="Disordered" evidence="1">
    <location>
        <begin position="30"/>
        <end position="50"/>
    </location>
</feature>
<dbReference type="InterPro" id="IPR050870">
    <property type="entry name" value="FAST_kinase"/>
</dbReference>
<feature type="region of interest" description="Disordered" evidence="1">
    <location>
        <begin position="1306"/>
        <end position="1330"/>
    </location>
</feature>
<feature type="compositionally biased region" description="Low complexity" evidence="1">
    <location>
        <begin position="615"/>
        <end position="632"/>
    </location>
</feature>
<feature type="compositionally biased region" description="Basic residues" evidence="1">
    <location>
        <begin position="192"/>
        <end position="204"/>
    </location>
</feature>
<dbReference type="GO" id="GO:0003723">
    <property type="term" value="F:RNA binding"/>
    <property type="evidence" value="ECO:0000318"/>
    <property type="project" value="GO_Central"/>
</dbReference>
<dbReference type="GO" id="GO:0044528">
    <property type="term" value="P:regulation of mitochondrial mRNA stability"/>
    <property type="evidence" value="ECO:0000318"/>
    <property type="project" value="GO_Central"/>
</dbReference>
<dbReference type="GO" id="GO:0000963">
    <property type="term" value="P:mitochondrial RNA processing"/>
    <property type="evidence" value="ECO:0000318"/>
    <property type="project" value="GO_Central"/>
</dbReference>
<dbReference type="PaxDb" id="3055-EDP08182"/>
<feature type="region of interest" description="Disordered" evidence="1">
    <location>
        <begin position="184"/>
        <end position="205"/>
    </location>
</feature>
<dbReference type="GO" id="GO:1901259">
    <property type="term" value="P:chloroplast rRNA processing"/>
    <property type="evidence" value="ECO:0000318"/>
    <property type="project" value="GO_Central"/>
</dbReference>
<organism evidence="2 3">
    <name type="scientific">Chlamydomonas reinhardtii</name>
    <name type="common">Chlamydomonas smithii</name>
    <dbReference type="NCBI Taxonomy" id="3055"/>
    <lineage>
        <taxon>Eukaryota</taxon>
        <taxon>Viridiplantae</taxon>
        <taxon>Chlorophyta</taxon>
        <taxon>core chlorophytes</taxon>
        <taxon>Chlorophyceae</taxon>
        <taxon>CS clade</taxon>
        <taxon>Chlamydomonadales</taxon>
        <taxon>Chlamydomonadaceae</taxon>
        <taxon>Chlamydomonas</taxon>
    </lineage>
</organism>
<feature type="region of interest" description="Disordered" evidence="1">
    <location>
        <begin position="979"/>
        <end position="1024"/>
    </location>
</feature>
<feature type="region of interest" description="Disordered" evidence="1">
    <location>
        <begin position="230"/>
        <end position="275"/>
    </location>
</feature>
<dbReference type="GO" id="GO:0005759">
    <property type="term" value="C:mitochondrial matrix"/>
    <property type="evidence" value="ECO:0000318"/>
    <property type="project" value="GO_Central"/>
</dbReference>